<accession>A0AAD1MDE7</accession>
<dbReference type="AlphaFoldDB" id="A0AAD1MDE7"/>
<proteinExistence type="inferred from homology"/>
<sequence length="447" mass="47937">MSLYAVVDPKSGEVVREYPTATDEQIEQALASAAAAFRDWSKTSTVADRANLIRRVAALHTERREKLAEIINREMGKPLDQALGEVDFSAAIYEYYADNAEKFLADEPIELLDGDGSAVIKRGPVGVLLGIMPWNYPYYQVARFAGPNLTLGNTIVLKHAPQCPESAEAIQQIFDDAGYPEGAYVNVYATNEQIADAIADPRVQGVSLTGSERAGAAVAEIAGRNLKKVVLELGGSDPFIVLSSDDLDATVEAAMAGRFENTGQACNAAKRFIVSADLYDEFLDKFTKKVVEAADGLAPLSSVGAAQRLAEQIDRAVADGANLVSEGKRDGAYFPPGVLTGVSPDSATYREELFGPVAMVFKVSSEDEAVELANDIPFGLGSYVFTTDEEQAKRVADKIDAGMVFVNVVGADGVELPFGGVKRSGFGRELGRFGIDEFVNKKLIRIG</sequence>
<keyword evidence="2" id="KW-0521">NADP</keyword>
<dbReference type="Gene3D" id="3.40.309.10">
    <property type="entry name" value="Aldehyde Dehydrogenase, Chain A, domain 2"/>
    <property type="match status" value="1"/>
</dbReference>
<dbReference type="CDD" id="cd07100">
    <property type="entry name" value="ALDH_SSADH1_GabD1"/>
    <property type="match status" value="1"/>
</dbReference>
<gene>
    <name evidence="5" type="ORF">MAIC_52450</name>
</gene>
<feature type="domain" description="Aldehyde dehydrogenase" evidence="4">
    <location>
        <begin position="4"/>
        <end position="443"/>
    </location>
</feature>
<dbReference type="Pfam" id="PF00171">
    <property type="entry name" value="Aldedh"/>
    <property type="match status" value="1"/>
</dbReference>
<dbReference type="FunFam" id="3.40.605.10:FF:000012">
    <property type="entry name" value="NAD-dependent succinate-semialdehyde dehydrogenase"/>
    <property type="match status" value="1"/>
</dbReference>
<keyword evidence="6" id="KW-1185">Reference proteome</keyword>
<dbReference type="EMBL" id="AP022561">
    <property type="protein sequence ID" value="BBX10442.1"/>
    <property type="molecule type" value="Genomic_DNA"/>
</dbReference>
<comment type="similarity">
    <text evidence="1">Belongs to the aldehyde dehydrogenase family.</text>
</comment>
<evidence type="ECO:0000259" key="4">
    <source>
        <dbReference type="Pfam" id="PF00171"/>
    </source>
</evidence>
<dbReference type="GO" id="GO:0004777">
    <property type="term" value="F:succinate-semialdehyde dehydrogenase (NAD+) activity"/>
    <property type="evidence" value="ECO:0007669"/>
    <property type="project" value="TreeGrafter"/>
</dbReference>
<dbReference type="Proteomes" id="UP000467327">
    <property type="component" value="Chromosome"/>
</dbReference>
<reference evidence="5 6" key="1">
    <citation type="journal article" date="2019" name="Emerg. Microbes Infect.">
        <title>Comprehensive subspecies identification of 175 nontuberculous mycobacteria species based on 7547 genomic profiles.</title>
        <authorList>
            <person name="Matsumoto Y."/>
            <person name="Kinjo T."/>
            <person name="Motooka D."/>
            <person name="Nabeya D."/>
            <person name="Jung N."/>
            <person name="Uechi K."/>
            <person name="Horii T."/>
            <person name="Iida T."/>
            <person name="Fujita J."/>
            <person name="Nakamura S."/>
        </authorList>
    </citation>
    <scope>NUCLEOTIDE SEQUENCE [LARGE SCALE GENOMIC DNA]</scope>
    <source>
        <strain evidence="5 6">JCM 6376</strain>
    </source>
</reference>
<evidence type="ECO:0000313" key="5">
    <source>
        <dbReference type="EMBL" id="BBX10442.1"/>
    </source>
</evidence>
<dbReference type="GO" id="GO:0004030">
    <property type="term" value="F:aldehyde dehydrogenase [NAD(P)+] activity"/>
    <property type="evidence" value="ECO:0007669"/>
    <property type="project" value="InterPro"/>
</dbReference>
<dbReference type="InterPro" id="IPR016162">
    <property type="entry name" value="Ald_DH_N"/>
</dbReference>
<dbReference type="InterPro" id="IPR016161">
    <property type="entry name" value="Ald_DH/histidinol_DH"/>
</dbReference>
<dbReference type="KEGG" id="maic:MAIC_52450"/>
<dbReference type="PANTHER" id="PTHR43217:SF2">
    <property type="entry name" value="SUCCINATE-SEMIALDEHYDE DEHYDROGENASE [NADP(+)]"/>
    <property type="match status" value="1"/>
</dbReference>
<evidence type="ECO:0000256" key="2">
    <source>
        <dbReference type="ARBA" id="ARBA00022857"/>
    </source>
</evidence>
<dbReference type="PANTHER" id="PTHR43217">
    <property type="entry name" value="SUCCINATE SEMIALDEHYDE DEHYDROGENASE [NAD(P)+] SAD"/>
    <property type="match status" value="1"/>
</dbReference>
<evidence type="ECO:0000256" key="3">
    <source>
        <dbReference type="ARBA" id="ARBA00023002"/>
    </source>
</evidence>
<name>A0AAD1MDE7_9MYCO</name>
<keyword evidence="3" id="KW-0560">Oxidoreductase</keyword>
<dbReference type="InterPro" id="IPR044148">
    <property type="entry name" value="ALDH_GabD1-like"/>
</dbReference>
<protein>
    <submittedName>
        <fullName evidence="5">Succinate-semialdehyde dehydrogenase</fullName>
    </submittedName>
</protein>
<evidence type="ECO:0000256" key="1">
    <source>
        <dbReference type="ARBA" id="ARBA00009986"/>
    </source>
</evidence>
<dbReference type="InterPro" id="IPR015590">
    <property type="entry name" value="Aldehyde_DH_dom"/>
</dbReference>
<evidence type="ECO:0000313" key="6">
    <source>
        <dbReference type="Proteomes" id="UP000467327"/>
    </source>
</evidence>
<dbReference type="InterPro" id="IPR016163">
    <property type="entry name" value="Ald_DH_C"/>
</dbReference>
<dbReference type="PROSITE" id="PS00070">
    <property type="entry name" value="ALDEHYDE_DEHYDR_CYS"/>
    <property type="match status" value="1"/>
</dbReference>
<organism evidence="5 6">
    <name type="scientific">Mycolicibacterium aichiense</name>
    <dbReference type="NCBI Taxonomy" id="1799"/>
    <lineage>
        <taxon>Bacteria</taxon>
        <taxon>Bacillati</taxon>
        <taxon>Actinomycetota</taxon>
        <taxon>Actinomycetes</taxon>
        <taxon>Mycobacteriales</taxon>
        <taxon>Mycobacteriaceae</taxon>
        <taxon>Mycolicibacterium</taxon>
    </lineage>
</organism>
<dbReference type="InterPro" id="IPR016160">
    <property type="entry name" value="Ald_DH_CS_CYS"/>
</dbReference>
<dbReference type="InterPro" id="IPR047110">
    <property type="entry name" value="GABD/Sad-like"/>
</dbReference>
<dbReference type="Gene3D" id="3.40.605.10">
    <property type="entry name" value="Aldehyde Dehydrogenase, Chain A, domain 1"/>
    <property type="match status" value="1"/>
</dbReference>
<dbReference type="RefSeq" id="WP_115318259.1">
    <property type="nucleotide sequence ID" value="NZ_AP022561.1"/>
</dbReference>
<dbReference type="SUPFAM" id="SSF53720">
    <property type="entry name" value="ALDH-like"/>
    <property type="match status" value="1"/>
</dbReference>